<evidence type="ECO:0000313" key="2">
    <source>
        <dbReference type="EMBL" id="KAK7196044.1"/>
    </source>
</evidence>
<keyword evidence="3" id="KW-1185">Reference proteome</keyword>
<reference evidence="2 3" key="1">
    <citation type="journal article" date="2021" name="MBio">
        <title>A New Model Trypanosomatid, Novymonas esmeraldas: Genomic Perception of Its 'Candidatus Pandoraea novymonadis' Endosymbiont.</title>
        <authorList>
            <person name="Zakharova A."/>
            <person name="Saura A."/>
            <person name="Butenko A."/>
            <person name="Podesvova L."/>
            <person name="Warmusova S."/>
            <person name="Kostygov A.Y."/>
            <person name="Nenarokova A."/>
            <person name="Lukes J."/>
            <person name="Opperdoes F.R."/>
            <person name="Yurchenko V."/>
        </authorList>
    </citation>
    <scope>NUCLEOTIDE SEQUENCE [LARGE SCALE GENOMIC DNA]</scope>
    <source>
        <strain evidence="2 3">E262AT.01</strain>
    </source>
</reference>
<feature type="compositionally biased region" description="Low complexity" evidence="1">
    <location>
        <begin position="447"/>
        <end position="463"/>
    </location>
</feature>
<sequence length="469" mass="48959">MASPWREFGHGMCEMMNSSCCLVLVGDTDVITPLLPAVDAACCSADVVAAFASADGAPPSATHCGALADMPRVLFTSAANQKMVQRCMAVHGRVPFLAVTDMRDDDDAFSFVLDLASDAAAPTAEEDVMAFMIRVGRGAEPRSRQGAPPPPGNAFEPSHGAVLCEARAAVASTFSRLISGDAAPTAARQSGAVCVFWSDRCHCCPGVLMLMEAVVHLIRRVAARHVGHTAAAHACLDFPFLAANIDDNDFTPAEWPVAQREQVVPCVVAYTGPSRTPVVYAGERTPARLAAFVCTHCLPSSDVIACSAFIAEEVARVAAQLSADALMTSIDESSAPYCAAVRAWATMTAAVTADGGDEPLRAAVALEDLHAVLRETRSACLPPLVEEAVRAVLAEGGAAAGRSPTESLPRSRDDDDDGNTNDGGRGASDGKVEKKTRTAPRATEEVSPASPTSTAAAARSPTSLKRQRE</sequence>
<evidence type="ECO:0008006" key="4">
    <source>
        <dbReference type="Google" id="ProtNLM"/>
    </source>
</evidence>
<gene>
    <name evidence="2" type="ORF">NESM_000538100</name>
</gene>
<evidence type="ECO:0000256" key="1">
    <source>
        <dbReference type="SAM" id="MobiDB-lite"/>
    </source>
</evidence>
<comment type="caution">
    <text evidence="2">The sequence shown here is derived from an EMBL/GenBank/DDBJ whole genome shotgun (WGS) entry which is preliminary data.</text>
</comment>
<feature type="region of interest" description="Disordered" evidence="1">
    <location>
        <begin position="396"/>
        <end position="469"/>
    </location>
</feature>
<name>A0AAW0EQP3_9TRYP</name>
<organism evidence="2 3">
    <name type="scientific">Novymonas esmeraldas</name>
    <dbReference type="NCBI Taxonomy" id="1808958"/>
    <lineage>
        <taxon>Eukaryota</taxon>
        <taxon>Discoba</taxon>
        <taxon>Euglenozoa</taxon>
        <taxon>Kinetoplastea</taxon>
        <taxon>Metakinetoplastina</taxon>
        <taxon>Trypanosomatida</taxon>
        <taxon>Trypanosomatidae</taxon>
        <taxon>Novymonas</taxon>
    </lineage>
</organism>
<proteinExistence type="predicted"/>
<evidence type="ECO:0000313" key="3">
    <source>
        <dbReference type="Proteomes" id="UP001430356"/>
    </source>
</evidence>
<dbReference type="Proteomes" id="UP001430356">
    <property type="component" value="Unassembled WGS sequence"/>
</dbReference>
<accession>A0AAW0EQP3</accession>
<protein>
    <recommendedName>
        <fullName evidence="4">Thioredoxin domain-containing protein</fullName>
    </recommendedName>
</protein>
<dbReference type="AlphaFoldDB" id="A0AAW0EQP3"/>
<dbReference type="EMBL" id="JAECZO010000067">
    <property type="protein sequence ID" value="KAK7196044.1"/>
    <property type="molecule type" value="Genomic_DNA"/>
</dbReference>